<accession>A0AAN7W9K5</accession>
<name>A0AAN7W9K5_9PEZI</name>
<dbReference type="Gene3D" id="3.80.10.10">
    <property type="entry name" value="Ribonuclease Inhibitor"/>
    <property type="match status" value="1"/>
</dbReference>
<dbReference type="SUPFAM" id="SSF52047">
    <property type="entry name" value="RNI-like"/>
    <property type="match status" value="1"/>
</dbReference>
<evidence type="ECO:0000313" key="2">
    <source>
        <dbReference type="Proteomes" id="UP001310594"/>
    </source>
</evidence>
<dbReference type="Proteomes" id="UP001310594">
    <property type="component" value="Unassembled WGS sequence"/>
</dbReference>
<proteinExistence type="predicted"/>
<sequence>MPFTLAHLPTELLEMIATALAGDFAQAYSEEGKVICTLRSTCREARDKLDTKFFSTYFTSRYLWLEERKVAELDTISQRPDLADRLTELSVVCKADPGDLNDAFEAGQSLVAPGGVARTLGAILGRLKNLESLDFVDAANDKLPPAGPGHDVSSTFTALMLALGLCKRSVKDMCFHSDDSQSSRWRVVGLPDPRTLLCLAPSLAMLERLDLSTFCAPILTNKVLSGTRIGSELAVALGRCTQLKELSLRMLYTNEASEAFGTLASTLELPRLRYFKLYVSSCTISDLNIFLLRNAVSLRHLNLENVVFLPDSSTTFTSLLDMMLKHLSLTTIEVRHLRIYATDGSGHRIAIGFPGLSEVFWYEEPDDDDFTIVETFLDLEGAEGLHTELTQMKTCVTYTLL</sequence>
<dbReference type="EMBL" id="JAVRQU010000011">
    <property type="protein sequence ID" value="KAK5697574.1"/>
    <property type="molecule type" value="Genomic_DNA"/>
</dbReference>
<dbReference type="AlphaFoldDB" id="A0AAN7W9K5"/>
<reference evidence="1" key="1">
    <citation type="submission" date="2023-08" db="EMBL/GenBank/DDBJ databases">
        <title>Black Yeasts Isolated from many extreme environments.</title>
        <authorList>
            <person name="Coleine C."/>
            <person name="Stajich J.E."/>
            <person name="Selbmann L."/>
        </authorList>
    </citation>
    <scope>NUCLEOTIDE SEQUENCE</scope>
    <source>
        <strain evidence="1">CCFEE 5810</strain>
    </source>
</reference>
<dbReference type="InterPro" id="IPR032675">
    <property type="entry name" value="LRR_dom_sf"/>
</dbReference>
<evidence type="ECO:0000313" key="1">
    <source>
        <dbReference type="EMBL" id="KAK5697574.1"/>
    </source>
</evidence>
<protein>
    <submittedName>
        <fullName evidence="1">Uncharacterized protein</fullName>
    </submittedName>
</protein>
<comment type="caution">
    <text evidence="1">The sequence shown here is derived from an EMBL/GenBank/DDBJ whole genome shotgun (WGS) entry which is preliminary data.</text>
</comment>
<organism evidence="1 2">
    <name type="scientific">Elasticomyces elasticus</name>
    <dbReference type="NCBI Taxonomy" id="574655"/>
    <lineage>
        <taxon>Eukaryota</taxon>
        <taxon>Fungi</taxon>
        <taxon>Dikarya</taxon>
        <taxon>Ascomycota</taxon>
        <taxon>Pezizomycotina</taxon>
        <taxon>Dothideomycetes</taxon>
        <taxon>Dothideomycetidae</taxon>
        <taxon>Mycosphaerellales</taxon>
        <taxon>Teratosphaeriaceae</taxon>
        <taxon>Elasticomyces</taxon>
    </lineage>
</organism>
<gene>
    <name evidence="1" type="ORF">LTR97_007712</name>
</gene>